<reference evidence="1 2" key="1">
    <citation type="submission" date="2019-05" db="EMBL/GenBank/DDBJ databases">
        <title>Another draft genome of Portunus trituberculatus and its Hox gene families provides insights of decapod evolution.</title>
        <authorList>
            <person name="Jeong J.-H."/>
            <person name="Song I."/>
            <person name="Kim S."/>
            <person name="Choi T."/>
            <person name="Kim D."/>
            <person name="Ryu S."/>
            <person name="Kim W."/>
        </authorList>
    </citation>
    <scope>NUCLEOTIDE SEQUENCE [LARGE SCALE GENOMIC DNA]</scope>
    <source>
        <tissue evidence="1">Muscle</tissue>
    </source>
</reference>
<keyword evidence="2" id="KW-1185">Reference proteome</keyword>
<dbReference type="Proteomes" id="UP000324222">
    <property type="component" value="Unassembled WGS sequence"/>
</dbReference>
<comment type="caution">
    <text evidence="1">The sequence shown here is derived from an EMBL/GenBank/DDBJ whole genome shotgun (WGS) entry which is preliminary data.</text>
</comment>
<dbReference type="EMBL" id="VSRR010080169">
    <property type="protein sequence ID" value="MPC89186.1"/>
    <property type="molecule type" value="Genomic_DNA"/>
</dbReference>
<evidence type="ECO:0000313" key="1">
    <source>
        <dbReference type="EMBL" id="MPC89186.1"/>
    </source>
</evidence>
<protein>
    <submittedName>
        <fullName evidence="1">Uncharacterized protein</fullName>
    </submittedName>
</protein>
<evidence type="ECO:0000313" key="2">
    <source>
        <dbReference type="Proteomes" id="UP000324222"/>
    </source>
</evidence>
<accession>A0A5B7J5G7</accession>
<name>A0A5B7J5G7_PORTR</name>
<sequence length="11" mass="1306">MFASQPLPCRR</sequence>
<organism evidence="1 2">
    <name type="scientific">Portunus trituberculatus</name>
    <name type="common">Swimming crab</name>
    <name type="synonym">Neptunus trituberculatus</name>
    <dbReference type="NCBI Taxonomy" id="210409"/>
    <lineage>
        <taxon>Eukaryota</taxon>
        <taxon>Metazoa</taxon>
        <taxon>Ecdysozoa</taxon>
        <taxon>Arthropoda</taxon>
        <taxon>Crustacea</taxon>
        <taxon>Multicrustacea</taxon>
        <taxon>Malacostraca</taxon>
        <taxon>Eumalacostraca</taxon>
        <taxon>Eucarida</taxon>
        <taxon>Decapoda</taxon>
        <taxon>Pleocyemata</taxon>
        <taxon>Brachyura</taxon>
        <taxon>Eubrachyura</taxon>
        <taxon>Portunoidea</taxon>
        <taxon>Portunidae</taxon>
        <taxon>Portuninae</taxon>
        <taxon>Portunus</taxon>
    </lineage>
</organism>
<gene>
    <name evidence="1" type="ORF">E2C01_084122</name>
</gene>
<proteinExistence type="predicted"/>